<dbReference type="RefSeq" id="WP_124564393.1">
    <property type="nucleotide sequence ID" value="NZ_JARRRY010000002.1"/>
</dbReference>
<gene>
    <name evidence="2" type="ORF">P6P90_05830</name>
</gene>
<keyword evidence="1" id="KW-0175">Coiled coil</keyword>
<feature type="coiled-coil region" evidence="1">
    <location>
        <begin position="18"/>
        <end position="45"/>
    </location>
</feature>
<protein>
    <submittedName>
        <fullName evidence="2">Uncharacterized protein</fullName>
    </submittedName>
</protein>
<name>A0ABT6H263_9BACI</name>
<evidence type="ECO:0000313" key="3">
    <source>
        <dbReference type="Proteomes" id="UP001218246"/>
    </source>
</evidence>
<comment type="caution">
    <text evidence="2">The sequence shown here is derived from an EMBL/GenBank/DDBJ whole genome shotgun (WGS) entry which is preliminary data.</text>
</comment>
<proteinExistence type="predicted"/>
<reference evidence="2 3" key="1">
    <citation type="submission" date="2023-04" db="EMBL/GenBank/DDBJ databases">
        <title>Ectobacillus antri isolated from activated sludge.</title>
        <authorList>
            <person name="Yan P."/>
            <person name="Liu X."/>
        </authorList>
    </citation>
    <scope>NUCLEOTIDE SEQUENCE [LARGE SCALE GENOMIC DNA]</scope>
    <source>
        <strain evidence="2 3">C18H</strain>
    </source>
</reference>
<dbReference type="Proteomes" id="UP001218246">
    <property type="component" value="Unassembled WGS sequence"/>
</dbReference>
<sequence length="59" mass="6665">MNRDTLHQIVQDIPDGIIHASDKELEELQKILQEALKLREGHKNLQKLIQGFSGKGMTG</sequence>
<evidence type="ECO:0000256" key="1">
    <source>
        <dbReference type="SAM" id="Coils"/>
    </source>
</evidence>
<dbReference type="EMBL" id="JARULN010000003">
    <property type="protein sequence ID" value="MDG5753495.1"/>
    <property type="molecule type" value="Genomic_DNA"/>
</dbReference>
<evidence type="ECO:0000313" key="2">
    <source>
        <dbReference type="EMBL" id="MDG5753495.1"/>
    </source>
</evidence>
<organism evidence="2 3">
    <name type="scientific">Ectobacillus antri</name>
    <dbReference type="NCBI Taxonomy" id="2486280"/>
    <lineage>
        <taxon>Bacteria</taxon>
        <taxon>Bacillati</taxon>
        <taxon>Bacillota</taxon>
        <taxon>Bacilli</taxon>
        <taxon>Bacillales</taxon>
        <taxon>Bacillaceae</taxon>
        <taxon>Ectobacillus</taxon>
    </lineage>
</organism>
<accession>A0ABT6H263</accession>
<keyword evidence="3" id="KW-1185">Reference proteome</keyword>